<protein>
    <recommendedName>
        <fullName evidence="6">PorT family protein</fullName>
    </recommendedName>
</protein>
<organism evidence="2 4">
    <name type="scientific">Aequorivita flava</name>
    <dbReference type="NCBI Taxonomy" id="3114371"/>
    <lineage>
        <taxon>Bacteria</taxon>
        <taxon>Pseudomonadati</taxon>
        <taxon>Bacteroidota</taxon>
        <taxon>Flavobacteriia</taxon>
        <taxon>Flavobacteriales</taxon>
        <taxon>Flavobacteriaceae</taxon>
        <taxon>Aequorivita</taxon>
    </lineage>
</organism>
<proteinExistence type="predicted"/>
<feature type="signal peptide" evidence="1">
    <location>
        <begin position="1"/>
        <end position="23"/>
    </location>
</feature>
<evidence type="ECO:0000256" key="1">
    <source>
        <dbReference type="SAM" id="SignalP"/>
    </source>
</evidence>
<dbReference type="EMBL" id="JBANCF010000010">
    <property type="protein sequence ID" value="MEM0574247.1"/>
    <property type="molecule type" value="Genomic_DNA"/>
</dbReference>
<dbReference type="AlphaFoldDB" id="A0AB35YU12"/>
<dbReference type="Proteomes" id="UP001388259">
    <property type="component" value="Unassembled WGS sequence"/>
</dbReference>
<accession>A0AB35YU12</accession>
<evidence type="ECO:0008006" key="6">
    <source>
        <dbReference type="Google" id="ProtNLM"/>
    </source>
</evidence>
<dbReference type="EMBL" id="JAZBJM010000009">
    <property type="protein sequence ID" value="MEM0519166.1"/>
    <property type="molecule type" value="Genomic_DNA"/>
</dbReference>
<keyword evidence="1" id="KW-0732">Signal</keyword>
<reference evidence="2 5" key="1">
    <citation type="submission" date="2024-01" db="EMBL/GenBank/DDBJ databases">
        <title>Aequorivita flavus sp. nov., isolated from deep-sea sediment.</title>
        <authorList>
            <person name="Chen X."/>
        </authorList>
    </citation>
    <scope>NUCLEOTIDE SEQUENCE</scope>
    <source>
        <strain evidence="2">MCCC 1A16923</strain>
        <strain evidence="3 5">MCCC 1A16935</strain>
    </source>
</reference>
<comment type="caution">
    <text evidence="2">The sequence shown here is derived from an EMBL/GenBank/DDBJ whole genome shotgun (WGS) entry which is preliminary data.</text>
</comment>
<dbReference type="Proteomes" id="UP001390963">
    <property type="component" value="Unassembled WGS sequence"/>
</dbReference>
<gene>
    <name evidence="3" type="ORF">VZD24_12010</name>
    <name evidence="2" type="ORF">VZD85_12425</name>
</gene>
<evidence type="ECO:0000313" key="2">
    <source>
        <dbReference type="EMBL" id="MEM0519166.1"/>
    </source>
</evidence>
<sequence>MKSIIAITTALTICLLTSGYVQAQVATNKNSIEHLSSLKEKIIQEEKDALKTEVERINSLLNSDGVTEAEAESLKQNAAEKHALNIENRLAIIDNKIALLKRNDTVVNEDDDTGMVIRIGTSDSENENVLYIGPKNKKRKYDRRTTSDFVFAFGLNNAITEGESLQDSDFKVAGSRFAELGWAWKTRVFDNSNWLRIKYGLSFQFNGLKPTDNRFFVDTGEQTELQTYPLNLEKSKFRMDNLVVPIHLEFGPSKKTEYDDYFRYSTKNQLTVGLGGYVGINLSTRQKLKFEEDGEDQKLKLKADYNTNNFVYGLSSYIAWQGIALYAKYDLNTIFKNNPIVQRNVSLGLRFDVD</sequence>
<name>A0AB35YU12_9FLAO</name>
<evidence type="ECO:0000313" key="3">
    <source>
        <dbReference type="EMBL" id="MEM0574247.1"/>
    </source>
</evidence>
<evidence type="ECO:0000313" key="4">
    <source>
        <dbReference type="Proteomes" id="UP001388259"/>
    </source>
</evidence>
<keyword evidence="5" id="KW-1185">Reference proteome</keyword>
<evidence type="ECO:0000313" key="5">
    <source>
        <dbReference type="Proteomes" id="UP001390963"/>
    </source>
</evidence>
<dbReference type="RefSeq" id="WP_342687752.1">
    <property type="nucleotide sequence ID" value="NZ_JAZBJM010000009.1"/>
</dbReference>
<feature type="chain" id="PRO_5044282033" description="PorT family protein" evidence="1">
    <location>
        <begin position="24"/>
        <end position="354"/>
    </location>
</feature>